<organism evidence="4 5">
    <name type="scientific">Ambrosiozyma monospora</name>
    <name type="common">Yeast</name>
    <name type="synonym">Endomycopsis monosporus</name>
    <dbReference type="NCBI Taxonomy" id="43982"/>
    <lineage>
        <taxon>Eukaryota</taxon>
        <taxon>Fungi</taxon>
        <taxon>Dikarya</taxon>
        <taxon>Ascomycota</taxon>
        <taxon>Saccharomycotina</taxon>
        <taxon>Pichiomycetes</taxon>
        <taxon>Pichiales</taxon>
        <taxon>Pichiaceae</taxon>
        <taxon>Ambrosiozyma</taxon>
    </lineage>
</organism>
<evidence type="ECO:0000256" key="2">
    <source>
        <dbReference type="ARBA" id="ARBA00023274"/>
    </source>
</evidence>
<dbReference type="GO" id="GO:1990904">
    <property type="term" value="C:ribonucleoprotein complex"/>
    <property type="evidence" value="ECO:0007669"/>
    <property type="project" value="UniProtKB-KW"/>
</dbReference>
<dbReference type="InterPro" id="IPR036838">
    <property type="entry name" value="Ribosomal_uS10_dom_sf"/>
</dbReference>
<gene>
    <name evidence="4" type="ORF">Amon01_000915800</name>
</gene>
<dbReference type="EMBL" id="BSXU01009945">
    <property type="protein sequence ID" value="GME70282.1"/>
    <property type="molecule type" value="Genomic_DNA"/>
</dbReference>
<dbReference type="Proteomes" id="UP001165063">
    <property type="component" value="Unassembled WGS sequence"/>
</dbReference>
<name>A0A9W6SYZ1_AMBMO</name>
<dbReference type="SUPFAM" id="SSF54999">
    <property type="entry name" value="Ribosomal protein S10"/>
    <property type="match status" value="1"/>
</dbReference>
<protein>
    <submittedName>
        <fullName evidence="4">Unnamed protein product</fullName>
    </submittedName>
</protein>
<feature type="domain" description="Small ribosomal subunit protein uS10" evidence="3">
    <location>
        <begin position="2"/>
        <end position="46"/>
    </location>
</feature>
<keyword evidence="2" id="KW-0687">Ribonucleoprotein</keyword>
<comment type="caution">
    <text evidence="4">The sequence shown here is derived from an EMBL/GenBank/DDBJ whole genome shotgun (WGS) entry which is preliminary data.</text>
</comment>
<dbReference type="AlphaFoldDB" id="A0A9W6SYZ1"/>
<dbReference type="OrthoDB" id="366214at2759"/>
<sequence>MAKSKENFERRTYGRKIRIYDANLEVVDLWLGYLKKNSVWGVGVKANLYKQEPLSVTSDMNKFSDGESTLSDVTASLDALTKENSNNPVAKRVLELLEDPAFAKHLSPEQLKEVQAKSESL</sequence>
<dbReference type="Pfam" id="PF00338">
    <property type="entry name" value="Ribosomal_S10"/>
    <property type="match status" value="1"/>
</dbReference>
<evidence type="ECO:0000259" key="3">
    <source>
        <dbReference type="Pfam" id="PF00338"/>
    </source>
</evidence>
<dbReference type="InterPro" id="IPR027486">
    <property type="entry name" value="Ribosomal_uS10_dom"/>
</dbReference>
<dbReference type="GO" id="GO:0005840">
    <property type="term" value="C:ribosome"/>
    <property type="evidence" value="ECO:0007669"/>
    <property type="project" value="UniProtKB-KW"/>
</dbReference>
<evidence type="ECO:0000313" key="4">
    <source>
        <dbReference type="EMBL" id="GME70282.1"/>
    </source>
</evidence>
<evidence type="ECO:0000313" key="5">
    <source>
        <dbReference type="Proteomes" id="UP001165063"/>
    </source>
</evidence>
<keyword evidence="1" id="KW-0689">Ribosomal protein</keyword>
<evidence type="ECO:0000256" key="1">
    <source>
        <dbReference type="ARBA" id="ARBA00022980"/>
    </source>
</evidence>
<accession>A0A9W6SYZ1</accession>
<reference evidence="4" key="1">
    <citation type="submission" date="2023-04" db="EMBL/GenBank/DDBJ databases">
        <title>Ambrosiozyma monospora NBRC 1965.</title>
        <authorList>
            <person name="Ichikawa N."/>
            <person name="Sato H."/>
            <person name="Tonouchi N."/>
        </authorList>
    </citation>
    <scope>NUCLEOTIDE SEQUENCE</scope>
    <source>
        <strain evidence="4">NBRC 1965</strain>
    </source>
</reference>
<keyword evidence="5" id="KW-1185">Reference proteome</keyword>
<proteinExistence type="predicted"/>